<dbReference type="SUPFAM" id="SSF110916">
    <property type="entry name" value="Peptidyl-tRNA hydrolase domain-like"/>
    <property type="match status" value="1"/>
</dbReference>
<feature type="domain" description="Prokaryotic-type class I peptide chain release factors" evidence="2">
    <location>
        <begin position="48"/>
        <end position="184"/>
    </location>
</feature>
<keyword evidence="4" id="KW-1185">Reference proteome</keyword>
<feature type="compositionally biased region" description="Basic residues" evidence="1">
    <location>
        <begin position="172"/>
        <end position="190"/>
    </location>
</feature>
<evidence type="ECO:0000313" key="4">
    <source>
        <dbReference type="Proteomes" id="UP000837801"/>
    </source>
</evidence>
<evidence type="ECO:0000259" key="2">
    <source>
        <dbReference type="Pfam" id="PF00472"/>
    </source>
</evidence>
<name>A0A9P0QKP2_9ASCO</name>
<dbReference type="AlphaFoldDB" id="A0A9P0QKP2"/>
<evidence type="ECO:0000256" key="1">
    <source>
        <dbReference type="SAM" id="MobiDB-lite"/>
    </source>
</evidence>
<sequence>MFNISRRSTLIPVFSSSKLQTFFSRLNSQFSESQIEQAKKWLEDSTANSIPKHEFDITYSRSSGPGGQKVNKTSSKASVSLDPKKWLTSSCYWIPQPIQHQLLEKKIRYQTKFGGLLIQCDTHRNREVNTVECFSRLLEEIKSKTHFAEEVSEEDLAKWEEISKERAEKIKFQKKRQSDKKKSRSKKFDI</sequence>
<dbReference type="InterPro" id="IPR000352">
    <property type="entry name" value="Pep_chain_release_fac_I"/>
</dbReference>
<dbReference type="PANTHER" id="PTHR11075:SF54">
    <property type="entry name" value="LARGE RIBOSOMAL SUBUNIT PROTEIN ML62"/>
    <property type="match status" value="1"/>
</dbReference>
<dbReference type="InterPro" id="IPR052104">
    <property type="entry name" value="Mito_Release_Factor_mL62"/>
</dbReference>
<dbReference type="GO" id="GO:0005762">
    <property type="term" value="C:mitochondrial large ribosomal subunit"/>
    <property type="evidence" value="ECO:0007669"/>
    <property type="project" value="TreeGrafter"/>
</dbReference>
<dbReference type="GO" id="GO:0016150">
    <property type="term" value="F:translation release factor activity, codon nonspecific"/>
    <property type="evidence" value="ECO:0007669"/>
    <property type="project" value="TreeGrafter"/>
</dbReference>
<evidence type="ECO:0000313" key="3">
    <source>
        <dbReference type="EMBL" id="CAH2350162.1"/>
    </source>
</evidence>
<comment type="caution">
    <text evidence="3">The sequence shown here is derived from an EMBL/GenBank/DDBJ whole genome shotgun (WGS) entry which is preliminary data.</text>
</comment>
<dbReference type="OrthoDB" id="270639at2759"/>
<proteinExistence type="predicted"/>
<feature type="region of interest" description="Disordered" evidence="1">
    <location>
        <begin position="171"/>
        <end position="190"/>
    </location>
</feature>
<accession>A0A9P0QKP2</accession>
<dbReference type="GO" id="GO:0004045">
    <property type="term" value="F:peptidyl-tRNA hydrolase activity"/>
    <property type="evidence" value="ECO:0007669"/>
    <property type="project" value="TreeGrafter"/>
</dbReference>
<dbReference type="GO" id="GO:0070126">
    <property type="term" value="P:mitochondrial translational termination"/>
    <property type="evidence" value="ECO:0007669"/>
    <property type="project" value="TreeGrafter"/>
</dbReference>
<dbReference type="Gene3D" id="3.30.160.20">
    <property type="match status" value="1"/>
</dbReference>
<reference evidence="3" key="1">
    <citation type="submission" date="2022-03" db="EMBL/GenBank/DDBJ databases">
        <authorList>
            <person name="Legras J.-L."/>
            <person name="Devillers H."/>
            <person name="Grondin C."/>
        </authorList>
    </citation>
    <scope>NUCLEOTIDE SEQUENCE</scope>
    <source>
        <strain evidence="3">CLIB 1423</strain>
    </source>
</reference>
<dbReference type="PANTHER" id="PTHR11075">
    <property type="entry name" value="PEPTIDE CHAIN RELEASE FACTOR"/>
    <property type="match status" value="1"/>
</dbReference>
<dbReference type="Proteomes" id="UP000837801">
    <property type="component" value="Unassembled WGS sequence"/>
</dbReference>
<dbReference type="Pfam" id="PF00472">
    <property type="entry name" value="RF-1"/>
    <property type="match status" value="1"/>
</dbReference>
<organism evidence="3 4">
    <name type="scientific">[Candida] railenensis</name>
    <dbReference type="NCBI Taxonomy" id="45579"/>
    <lineage>
        <taxon>Eukaryota</taxon>
        <taxon>Fungi</taxon>
        <taxon>Dikarya</taxon>
        <taxon>Ascomycota</taxon>
        <taxon>Saccharomycotina</taxon>
        <taxon>Pichiomycetes</taxon>
        <taxon>Debaryomycetaceae</taxon>
        <taxon>Kurtzmaniella</taxon>
    </lineage>
</organism>
<dbReference type="EMBL" id="CAKXYY010000001">
    <property type="protein sequence ID" value="CAH2350162.1"/>
    <property type="molecule type" value="Genomic_DNA"/>
</dbReference>
<protein>
    <submittedName>
        <fullName evidence="3">Meiotically up-regulated gene 82 protein</fullName>
    </submittedName>
</protein>
<gene>
    <name evidence="3" type="ORF">CLIB1423_01S03928</name>
</gene>